<dbReference type="AlphaFoldDB" id="A0A2P5X769"/>
<reference evidence="1 2" key="1">
    <citation type="submission" date="2015-01" db="EMBL/GenBank/DDBJ databases">
        <title>Genome of allotetraploid Gossypium barbadense reveals genomic plasticity and fiber elongation in cotton evolution.</title>
        <authorList>
            <person name="Chen X."/>
            <person name="Liu X."/>
            <person name="Zhao B."/>
            <person name="Zheng H."/>
            <person name="Hu Y."/>
            <person name="Lu G."/>
            <person name="Yang C."/>
            <person name="Chen J."/>
            <person name="Shan C."/>
            <person name="Zhang L."/>
            <person name="Zhou Y."/>
            <person name="Wang L."/>
            <person name="Guo W."/>
            <person name="Bai Y."/>
            <person name="Ruan J."/>
            <person name="Shangguan X."/>
            <person name="Mao Y."/>
            <person name="Jiang J."/>
            <person name="Zhu Y."/>
            <person name="Lei J."/>
            <person name="Kang H."/>
            <person name="Chen S."/>
            <person name="He X."/>
            <person name="Wang R."/>
            <person name="Wang Y."/>
            <person name="Chen J."/>
            <person name="Wang L."/>
            <person name="Yu S."/>
            <person name="Wang B."/>
            <person name="Wei J."/>
            <person name="Song S."/>
            <person name="Lu X."/>
            <person name="Gao Z."/>
            <person name="Gu W."/>
            <person name="Deng X."/>
            <person name="Ma D."/>
            <person name="Wang S."/>
            <person name="Liang W."/>
            <person name="Fang L."/>
            <person name="Cai C."/>
            <person name="Zhu X."/>
            <person name="Zhou B."/>
            <person name="Zhang Y."/>
            <person name="Chen Z."/>
            <person name="Xu S."/>
            <person name="Zhu R."/>
            <person name="Wang S."/>
            <person name="Zhang T."/>
            <person name="Zhao G."/>
        </authorList>
    </citation>
    <scope>NUCLEOTIDE SEQUENCE [LARGE SCALE GENOMIC DNA]</scope>
    <source>
        <strain evidence="2">cv. Xinhai21</strain>
        <tissue evidence="1">Leaf</tissue>
    </source>
</reference>
<protein>
    <submittedName>
        <fullName evidence="1">Uncharacterized protein</fullName>
    </submittedName>
</protein>
<name>A0A2P5X769_GOSBA</name>
<proteinExistence type="predicted"/>
<dbReference type="EMBL" id="KZ665531">
    <property type="protein sequence ID" value="PPR99170.1"/>
    <property type="molecule type" value="Genomic_DNA"/>
</dbReference>
<accession>A0A2P5X769</accession>
<dbReference type="Proteomes" id="UP000239757">
    <property type="component" value="Unassembled WGS sequence"/>
</dbReference>
<organism evidence="1 2">
    <name type="scientific">Gossypium barbadense</name>
    <name type="common">Sea Island cotton</name>
    <name type="synonym">Hibiscus barbadensis</name>
    <dbReference type="NCBI Taxonomy" id="3634"/>
    <lineage>
        <taxon>Eukaryota</taxon>
        <taxon>Viridiplantae</taxon>
        <taxon>Streptophyta</taxon>
        <taxon>Embryophyta</taxon>
        <taxon>Tracheophyta</taxon>
        <taxon>Spermatophyta</taxon>
        <taxon>Magnoliopsida</taxon>
        <taxon>eudicotyledons</taxon>
        <taxon>Gunneridae</taxon>
        <taxon>Pentapetalae</taxon>
        <taxon>rosids</taxon>
        <taxon>malvids</taxon>
        <taxon>Malvales</taxon>
        <taxon>Malvaceae</taxon>
        <taxon>Malvoideae</taxon>
        <taxon>Gossypium</taxon>
    </lineage>
</organism>
<sequence>MDMQAKSSLVGFSEDMLEFDLPRASTGLIDTLNECTEVSRVLIAIQHAKNEQAPTFFQNPTIHEPQLSHSRPPTEALRLPRSTAASALSFIQFVGGSFHPTCKICLCILEIEVIDSKAKDHWTRLKSSCSISPPQNLSIFLALKLE</sequence>
<evidence type="ECO:0000313" key="1">
    <source>
        <dbReference type="EMBL" id="PPR99170.1"/>
    </source>
</evidence>
<evidence type="ECO:0000313" key="2">
    <source>
        <dbReference type="Proteomes" id="UP000239757"/>
    </source>
</evidence>
<gene>
    <name evidence="1" type="ORF">GOBAR_AA21490</name>
</gene>